<dbReference type="Gene3D" id="2.170.16.10">
    <property type="entry name" value="Hedgehog/Intein (Hint) domain"/>
    <property type="match status" value="1"/>
</dbReference>
<feature type="domain" description="Hedgehog/Intein (Hint)" evidence="2">
    <location>
        <begin position="338"/>
        <end position="476"/>
    </location>
</feature>
<dbReference type="Proteomes" id="UP000193409">
    <property type="component" value="Unassembled WGS sequence"/>
</dbReference>
<dbReference type="NCBIfam" id="NF038133">
    <property type="entry name" value="choice_anch_L"/>
    <property type="match status" value="1"/>
</dbReference>
<evidence type="ECO:0000259" key="2">
    <source>
        <dbReference type="Pfam" id="PF13403"/>
    </source>
</evidence>
<evidence type="ECO:0000313" key="4">
    <source>
        <dbReference type="Proteomes" id="UP000193409"/>
    </source>
</evidence>
<dbReference type="Pfam" id="PF13403">
    <property type="entry name" value="Hint_2"/>
    <property type="match status" value="1"/>
</dbReference>
<dbReference type="RefSeq" id="WP_085866726.1">
    <property type="nucleotide sequence ID" value="NZ_FWFQ01000001.1"/>
</dbReference>
<gene>
    <name evidence="3" type="ORF">PSA7680_00127</name>
</gene>
<dbReference type="InterPro" id="IPR028992">
    <property type="entry name" value="Hedgehog/Intein_dom"/>
</dbReference>
<dbReference type="SUPFAM" id="SSF51294">
    <property type="entry name" value="Hedgehog/intein (Hint) domain"/>
    <property type="match status" value="1"/>
</dbReference>
<evidence type="ECO:0000313" key="3">
    <source>
        <dbReference type="EMBL" id="SLN11343.1"/>
    </source>
</evidence>
<sequence length="528" mass="55948">MPTAQELAINTDATALDMANAIFGDGVAVWNASYSGDQLSSGIYSGADTTVQGVAPADTGVILSTGYVADFTNSDGSTDTNQSSGTTTNTSGINDDGDFNALAGTATRDASFLEITFVPQGDYITIDFVISSEEYPEYVNSQFNDVVGVWVNDQLATVTVGDGSASVGNINGGATQNLYVDNTGDQYNTEMDGFTVTLTFVAPVNRGDFNTLKIGVADVADARYDTNLLIAGGSVQSAIVAQDDSVTIPGGRSATLDVLANDTTSAGGVLTVTHINETPVVAGQRVQLATGQFITLNEDGSFFIERDADTETVYFNYTVQDVDGNSDTALVEIVQEAPCFAAGTALLTADGPRPIEEIAAGMKVWTRDSGFQTVRWIGNRAVDGAGKDAPILIRAGSYGAETDVRVSPQHRVLVGGVWAELLFGEAEVLVRAKDLVNGRSVVVDRRAAPITYYHLLFDRHEIVAASGLLSESYHPGPRTMKGFDPETQSEIMRLFPELEIGTGRGYGPAARRSLRSYEAATLLHEMAR</sequence>
<feature type="compositionally biased region" description="Low complexity" evidence="1">
    <location>
        <begin position="73"/>
        <end position="94"/>
    </location>
</feature>
<proteinExistence type="predicted"/>
<reference evidence="3 4" key="1">
    <citation type="submission" date="2017-03" db="EMBL/GenBank/DDBJ databases">
        <authorList>
            <person name="Afonso C.L."/>
            <person name="Miller P.J."/>
            <person name="Scott M.A."/>
            <person name="Spackman E."/>
            <person name="Goraichik I."/>
            <person name="Dimitrov K.M."/>
            <person name="Suarez D.L."/>
            <person name="Swayne D.E."/>
        </authorList>
    </citation>
    <scope>NUCLEOTIDE SEQUENCE [LARGE SCALE GENOMIC DNA]</scope>
    <source>
        <strain evidence="3 4">CECT 7680</strain>
    </source>
</reference>
<name>A0A1Y5R857_9RHOB</name>
<evidence type="ECO:0000256" key="1">
    <source>
        <dbReference type="SAM" id="MobiDB-lite"/>
    </source>
</evidence>
<protein>
    <recommendedName>
        <fullName evidence="2">Hedgehog/Intein (Hint) domain-containing protein</fullName>
    </recommendedName>
</protein>
<dbReference type="OrthoDB" id="6305173at2"/>
<dbReference type="EMBL" id="FWFQ01000001">
    <property type="protein sequence ID" value="SLN11343.1"/>
    <property type="molecule type" value="Genomic_DNA"/>
</dbReference>
<feature type="region of interest" description="Disordered" evidence="1">
    <location>
        <begin position="73"/>
        <end position="96"/>
    </location>
</feature>
<dbReference type="Pfam" id="PF17963">
    <property type="entry name" value="Big_9"/>
    <property type="match status" value="1"/>
</dbReference>
<organism evidence="3 4">
    <name type="scientific">Pseudoruegeria aquimaris</name>
    <dbReference type="NCBI Taxonomy" id="393663"/>
    <lineage>
        <taxon>Bacteria</taxon>
        <taxon>Pseudomonadati</taxon>
        <taxon>Pseudomonadota</taxon>
        <taxon>Alphaproteobacteria</taxon>
        <taxon>Rhodobacterales</taxon>
        <taxon>Roseobacteraceae</taxon>
        <taxon>Pseudoruegeria</taxon>
    </lineage>
</organism>
<keyword evidence="4" id="KW-1185">Reference proteome</keyword>
<dbReference type="InterPro" id="IPR036844">
    <property type="entry name" value="Hint_dom_sf"/>
</dbReference>
<dbReference type="AlphaFoldDB" id="A0A1Y5R857"/>
<accession>A0A1Y5R857</accession>
<dbReference type="InterPro" id="IPR049804">
    <property type="entry name" value="Choice_anch_L"/>
</dbReference>